<dbReference type="KEGG" id="bany:112051015"/>
<evidence type="ECO:0000259" key="1">
    <source>
        <dbReference type="PROSITE" id="PS51029"/>
    </source>
</evidence>
<dbReference type="RefSeq" id="XP_023945242.2">
    <property type="nucleotide sequence ID" value="XM_024089474.2"/>
</dbReference>
<reference evidence="3" key="1">
    <citation type="submission" date="2025-08" db="UniProtKB">
        <authorList>
            <consortium name="RefSeq"/>
        </authorList>
    </citation>
    <scope>IDENTIFICATION</scope>
</reference>
<dbReference type="Pfam" id="PF10545">
    <property type="entry name" value="MADF_DNA_bdg"/>
    <property type="match status" value="1"/>
</dbReference>
<dbReference type="InterPro" id="IPR006578">
    <property type="entry name" value="MADF-dom"/>
</dbReference>
<dbReference type="SMART" id="SM00595">
    <property type="entry name" value="MADF"/>
    <property type="match status" value="1"/>
</dbReference>
<protein>
    <submittedName>
        <fullName evidence="3">Uncharacterized protein LOC112051015</fullName>
    </submittedName>
</protein>
<accession>A0A6J1NJR7</accession>
<evidence type="ECO:0000313" key="3">
    <source>
        <dbReference type="RefSeq" id="XP_023945242.2"/>
    </source>
</evidence>
<keyword evidence="2" id="KW-1185">Reference proteome</keyword>
<dbReference type="PANTHER" id="PTHR21505">
    <property type="entry name" value="MADF DOMAIN-CONTAINING PROTEIN-RELATED"/>
    <property type="match status" value="1"/>
</dbReference>
<dbReference type="PROSITE" id="PS51029">
    <property type="entry name" value="MADF"/>
    <property type="match status" value="1"/>
</dbReference>
<sequence length="232" mass="27870">MRSTCGKNITWSEDEVIKFLKIYRKFDVLWDTSNVCYKSKQRQLEACKTFLKCLNKEYVTVRDLKKKMNSIRTNYTKELYKMAKDEYYTPRIFWFKLVDSFLRPVVNQRLNLTLKDQENSSPESETEDDNNFLKVTFIEENKKSSQTSRKIFKKKLKRYNNSTNFTPCKVERRSSKSSDSDFEDEFDHFSRSLAIQLRKLPEIDALDLMQQIQQIILIKKQQQQQTHHLELI</sequence>
<dbReference type="AlphaFoldDB" id="A0A6J1NJR7"/>
<dbReference type="Proteomes" id="UP001652582">
    <property type="component" value="Chromosome 27"/>
</dbReference>
<evidence type="ECO:0000313" key="2">
    <source>
        <dbReference type="Proteomes" id="UP001652582"/>
    </source>
</evidence>
<dbReference type="GeneID" id="112051015"/>
<dbReference type="PANTHER" id="PTHR21505:SF8">
    <property type="entry name" value="DPT-YFP REPRESSOR BY OVEREXPRESSION, ISOFORM D-RELATED"/>
    <property type="match status" value="1"/>
</dbReference>
<proteinExistence type="predicted"/>
<name>A0A6J1NJR7_BICAN</name>
<feature type="domain" description="MADF" evidence="1">
    <location>
        <begin position="18"/>
        <end position="107"/>
    </location>
</feature>
<gene>
    <name evidence="3" type="primary">LOC112051015</name>
</gene>
<organism evidence="2 3">
    <name type="scientific">Bicyclus anynana</name>
    <name type="common">Squinting bush brown butterfly</name>
    <dbReference type="NCBI Taxonomy" id="110368"/>
    <lineage>
        <taxon>Eukaryota</taxon>
        <taxon>Metazoa</taxon>
        <taxon>Ecdysozoa</taxon>
        <taxon>Arthropoda</taxon>
        <taxon>Hexapoda</taxon>
        <taxon>Insecta</taxon>
        <taxon>Pterygota</taxon>
        <taxon>Neoptera</taxon>
        <taxon>Endopterygota</taxon>
        <taxon>Lepidoptera</taxon>
        <taxon>Glossata</taxon>
        <taxon>Ditrysia</taxon>
        <taxon>Papilionoidea</taxon>
        <taxon>Nymphalidae</taxon>
        <taxon>Satyrinae</taxon>
        <taxon>Satyrini</taxon>
        <taxon>Mycalesina</taxon>
        <taxon>Bicyclus</taxon>
    </lineage>
</organism>
<dbReference type="OrthoDB" id="6617753at2759"/>